<gene>
    <name evidence="1" type="primary">Acey_s0625.g801</name>
    <name evidence="1" type="ORF">Y032_0625g801</name>
</gene>
<evidence type="ECO:0000313" key="1">
    <source>
        <dbReference type="EMBL" id="EYC40198.1"/>
    </source>
</evidence>
<protein>
    <submittedName>
        <fullName evidence="1">Uncharacterized protein</fullName>
    </submittedName>
</protein>
<evidence type="ECO:0000313" key="2">
    <source>
        <dbReference type="Proteomes" id="UP000024635"/>
    </source>
</evidence>
<dbReference type="AlphaFoldDB" id="A0A016WMF2"/>
<reference evidence="2" key="1">
    <citation type="journal article" date="2015" name="Nat. Genet.">
        <title>The genome and transcriptome of the zoonotic hookworm Ancylostoma ceylanicum identify infection-specific gene families.</title>
        <authorList>
            <person name="Schwarz E.M."/>
            <person name="Hu Y."/>
            <person name="Antoshechkin I."/>
            <person name="Miller M.M."/>
            <person name="Sternberg P.W."/>
            <person name="Aroian R.V."/>
        </authorList>
    </citation>
    <scope>NUCLEOTIDE SEQUENCE</scope>
    <source>
        <strain evidence="2">HY135</strain>
    </source>
</reference>
<dbReference type="EMBL" id="JARK01000225">
    <property type="protein sequence ID" value="EYC40198.1"/>
    <property type="molecule type" value="Genomic_DNA"/>
</dbReference>
<comment type="caution">
    <text evidence="1">The sequence shown here is derived from an EMBL/GenBank/DDBJ whole genome shotgun (WGS) entry which is preliminary data.</text>
</comment>
<accession>A0A016WMF2</accession>
<name>A0A016WMF2_9BILA</name>
<dbReference type="Proteomes" id="UP000024635">
    <property type="component" value="Unassembled WGS sequence"/>
</dbReference>
<proteinExistence type="predicted"/>
<sequence>MLRTSIVHHHVKCCSNPPASESVQALSLASSKTSVDRDGLTSVLLHSLSNAALREFTLLWLVADTLASNAL</sequence>
<organism evidence="1 2">
    <name type="scientific">Ancylostoma ceylanicum</name>
    <dbReference type="NCBI Taxonomy" id="53326"/>
    <lineage>
        <taxon>Eukaryota</taxon>
        <taxon>Metazoa</taxon>
        <taxon>Ecdysozoa</taxon>
        <taxon>Nematoda</taxon>
        <taxon>Chromadorea</taxon>
        <taxon>Rhabditida</taxon>
        <taxon>Rhabditina</taxon>
        <taxon>Rhabditomorpha</taxon>
        <taxon>Strongyloidea</taxon>
        <taxon>Ancylostomatidae</taxon>
        <taxon>Ancylostomatinae</taxon>
        <taxon>Ancylostoma</taxon>
    </lineage>
</organism>
<keyword evidence="2" id="KW-1185">Reference proteome</keyword>